<proteinExistence type="predicted"/>
<accession>A0ABT3V0E3</accession>
<sequence>MTHIQPAFDGTKMIAAAPAVSRRIVDDYEAWVDEVWPAFVAAADTGQPFTIDEVARKNKLPDPPRPKSMWGSLPIRLQNAGIVRHHGAATSARAGHSMVHQWIGVPAWQRETVAKRRREDRAAARQQRAAERRAA</sequence>
<gene>
    <name evidence="2" type="ORF">K3769_04715</name>
</gene>
<evidence type="ECO:0000313" key="2">
    <source>
        <dbReference type="EMBL" id="MCX4232095.1"/>
    </source>
</evidence>
<reference evidence="2" key="1">
    <citation type="journal article" date="2022" name="bioRxiv">
        <title>Discovery and biosynthetic assessment of Streptomyces ortus sp nov. isolated from a deep-sea sponge.</title>
        <authorList>
            <person name="Williams S.E."/>
        </authorList>
    </citation>
    <scope>NUCLEOTIDE SEQUENCE</scope>
    <source>
        <strain evidence="2">A15ISP2-DRY2</strain>
    </source>
</reference>
<dbReference type="RefSeq" id="WP_267025198.1">
    <property type="nucleotide sequence ID" value="NZ_JAIFZO010000002.1"/>
</dbReference>
<evidence type="ECO:0000313" key="3">
    <source>
        <dbReference type="Proteomes" id="UP001165590"/>
    </source>
</evidence>
<organism evidence="2 3">
    <name type="scientific">Streptomyces ortus</name>
    <dbReference type="NCBI Taxonomy" id="2867268"/>
    <lineage>
        <taxon>Bacteria</taxon>
        <taxon>Bacillati</taxon>
        <taxon>Actinomycetota</taxon>
        <taxon>Actinomycetes</taxon>
        <taxon>Kitasatosporales</taxon>
        <taxon>Streptomycetaceae</taxon>
        <taxon>Streptomyces</taxon>
    </lineage>
</organism>
<comment type="caution">
    <text evidence="2">The sequence shown here is derived from an EMBL/GenBank/DDBJ whole genome shotgun (WGS) entry which is preliminary data.</text>
</comment>
<dbReference type="EMBL" id="JAIFZO010000002">
    <property type="protein sequence ID" value="MCX4232095.1"/>
    <property type="molecule type" value="Genomic_DNA"/>
</dbReference>
<dbReference type="Proteomes" id="UP001165590">
    <property type="component" value="Unassembled WGS sequence"/>
</dbReference>
<feature type="region of interest" description="Disordered" evidence="1">
    <location>
        <begin position="114"/>
        <end position="135"/>
    </location>
</feature>
<protein>
    <submittedName>
        <fullName evidence="2">Uncharacterized protein</fullName>
    </submittedName>
</protein>
<name>A0ABT3V0E3_9ACTN</name>
<evidence type="ECO:0000256" key="1">
    <source>
        <dbReference type="SAM" id="MobiDB-lite"/>
    </source>
</evidence>
<keyword evidence="3" id="KW-1185">Reference proteome</keyword>